<dbReference type="GO" id="GO:0033627">
    <property type="term" value="P:cell adhesion mediated by integrin"/>
    <property type="evidence" value="ECO:0007669"/>
    <property type="project" value="TreeGrafter"/>
</dbReference>
<dbReference type="SUPFAM" id="SSF69179">
    <property type="entry name" value="Integrin domains"/>
    <property type="match status" value="3"/>
</dbReference>
<dbReference type="PANTHER" id="PTHR23220:SF83">
    <property type="entry name" value="INTEGRIN ALPHA-PS3-RELATED"/>
    <property type="match status" value="1"/>
</dbReference>
<dbReference type="GO" id="GO:0009897">
    <property type="term" value="C:external side of plasma membrane"/>
    <property type="evidence" value="ECO:0007669"/>
    <property type="project" value="TreeGrafter"/>
</dbReference>
<dbReference type="Pfam" id="PF20805">
    <property type="entry name" value="Integrin_A_Ig_2"/>
    <property type="match status" value="1"/>
</dbReference>
<dbReference type="PRINTS" id="PR01185">
    <property type="entry name" value="INTEGRINA"/>
</dbReference>
<keyword evidence="5" id="KW-0812">Transmembrane</keyword>
<dbReference type="GO" id="GO:0005178">
    <property type="term" value="F:integrin binding"/>
    <property type="evidence" value="ECO:0007669"/>
    <property type="project" value="TreeGrafter"/>
</dbReference>
<reference evidence="8" key="2">
    <citation type="submission" date="2015-02" db="UniProtKB">
        <authorList>
            <consortium name="EnsemblMetazoa"/>
        </authorList>
    </citation>
    <scope>IDENTIFICATION</scope>
</reference>
<dbReference type="InterPro" id="IPR048285">
    <property type="entry name" value="Integrin_alpha_Ig-like_2"/>
</dbReference>
<evidence type="ECO:0000256" key="5">
    <source>
        <dbReference type="SAM" id="Phobius"/>
    </source>
</evidence>
<dbReference type="InterPro" id="IPR048286">
    <property type="entry name" value="Integrin_alpha_Ig-like_3"/>
</dbReference>
<dbReference type="Gene3D" id="2.60.40.1530">
    <property type="entry name" value="ntegrin, alpha v. Chain A, domain 4"/>
    <property type="match status" value="1"/>
</dbReference>
<dbReference type="OMA" id="GCASINC"/>
<keyword evidence="9" id="KW-1185">Reference proteome</keyword>
<sequence>MQNDTTDFLTPVNFLLSYNLIENASKSDKFCKNCPMVDPTFPTTYNKQIMFTKNCGDDDKCEADLRLSASVRNYEYLQPFVIGSSSNLYLDLTVSNDGEAAYQAAVQISAPAWIHFQRLPHTCAVQDDEFVATCFLGNPLKFKETSKLSVNVNVENMPSKASEVLFNVTAHTASIELNENLMDNSVHIVLPLKKVADIAIFGISSHEQISSNSRTTDAKLGFSHKYEVSKLEPSPIDSVTMEISVPITTIQHKDLPLSLFNIRSIKFRESGAGNAIFGECQGVEQELLTASRTAANASKDFNRRRIRSVGHRNGVSGNDGYNNLHILNCSNAQCVVIRCSLGNFVHNETVSFEMEIEAHVENLQKMVQSNSFDTIEFTTVGRVFIDDESSDIQPDNHKPDIAFVSTFFISSKLKPKALSRWIIILSSLAGCLLLFAVTMGLVKLGFFRRQKREEMRCLMHSSHLVKDKSNGLDNLMFSSNDY</sequence>
<dbReference type="AlphaFoldDB" id="T1JAM2"/>
<dbReference type="GO" id="GO:0008305">
    <property type="term" value="C:integrin complex"/>
    <property type="evidence" value="ECO:0007669"/>
    <property type="project" value="InterPro"/>
</dbReference>
<evidence type="ECO:0000256" key="3">
    <source>
        <dbReference type="ARBA" id="ARBA00023136"/>
    </source>
</evidence>
<dbReference type="PhylomeDB" id="T1JAM2"/>
<dbReference type="PANTHER" id="PTHR23220">
    <property type="entry name" value="INTEGRIN ALPHA"/>
    <property type="match status" value="1"/>
</dbReference>
<dbReference type="STRING" id="126957.T1JAM2"/>
<dbReference type="Gene3D" id="2.60.40.1460">
    <property type="entry name" value="Integrin domains. Chain A, domain 2"/>
    <property type="match status" value="1"/>
</dbReference>
<dbReference type="eggNOG" id="KOG3637">
    <property type="taxonomic scope" value="Eukaryota"/>
</dbReference>
<feature type="domain" description="Integrin alpha second immunoglobulin-like" evidence="6">
    <location>
        <begin position="55"/>
        <end position="186"/>
    </location>
</feature>
<dbReference type="GO" id="GO:0007229">
    <property type="term" value="P:integrin-mediated signaling pathway"/>
    <property type="evidence" value="ECO:0007669"/>
    <property type="project" value="UniProtKB-KW"/>
</dbReference>
<dbReference type="InterPro" id="IPR032695">
    <property type="entry name" value="Integrin_dom_sf"/>
</dbReference>
<evidence type="ECO:0000256" key="2">
    <source>
        <dbReference type="ARBA" id="ARBA00023037"/>
    </source>
</evidence>
<dbReference type="GO" id="GO:0007160">
    <property type="term" value="P:cell-matrix adhesion"/>
    <property type="evidence" value="ECO:0007669"/>
    <property type="project" value="TreeGrafter"/>
</dbReference>
<dbReference type="Gene3D" id="2.60.40.1510">
    <property type="entry name" value="ntegrin, alpha v. Chain A, domain 3"/>
    <property type="match status" value="1"/>
</dbReference>
<dbReference type="HOGENOM" id="CLU_566633_0_0_1"/>
<evidence type="ECO:0000313" key="8">
    <source>
        <dbReference type="EnsemblMetazoa" id="SMAR010791-PA"/>
    </source>
</evidence>
<evidence type="ECO:0000256" key="1">
    <source>
        <dbReference type="ARBA" id="ARBA00004479"/>
    </source>
</evidence>
<dbReference type="Proteomes" id="UP000014500">
    <property type="component" value="Unassembled WGS sequence"/>
</dbReference>
<dbReference type="EMBL" id="JH432001">
    <property type="status" value="NOT_ANNOTATED_CDS"/>
    <property type="molecule type" value="Genomic_DNA"/>
</dbReference>
<feature type="transmembrane region" description="Helical" evidence="5">
    <location>
        <begin position="421"/>
        <end position="446"/>
    </location>
</feature>
<dbReference type="Gene3D" id="1.20.5.930">
    <property type="entry name" value="Bicelle-embedded integrin alpha(iib) transmembrane segment"/>
    <property type="match status" value="1"/>
</dbReference>
<dbReference type="Pfam" id="PF20806">
    <property type="entry name" value="Integrin_A_Ig_3"/>
    <property type="match status" value="1"/>
</dbReference>
<keyword evidence="2" id="KW-0401">Integrin</keyword>
<organism evidence="8 9">
    <name type="scientific">Strigamia maritima</name>
    <name type="common">European centipede</name>
    <name type="synonym">Geophilus maritimus</name>
    <dbReference type="NCBI Taxonomy" id="126957"/>
    <lineage>
        <taxon>Eukaryota</taxon>
        <taxon>Metazoa</taxon>
        <taxon>Ecdysozoa</taxon>
        <taxon>Arthropoda</taxon>
        <taxon>Myriapoda</taxon>
        <taxon>Chilopoda</taxon>
        <taxon>Pleurostigmophora</taxon>
        <taxon>Geophilomorpha</taxon>
        <taxon>Linotaeniidae</taxon>
        <taxon>Strigamia</taxon>
    </lineage>
</organism>
<evidence type="ECO:0000259" key="7">
    <source>
        <dbReference type="Pfam" id="PF20806"/>
    </source>
</evidence>
<dbReference type="EnsemblMetazoa" id="SMAR010791-RA">
    <property type="protein sequence ID" value="SMAR010791-PA"/>
    <property type="gene ID" value="SMAR010791"/>
</dbReference>
<proteinExistence type="predicted"/>
<protein>
    <submittedName>
        <fullName evidence="8">Uncharacterized protein</fullName>
    </submittedName>
</protein>
<keyword evidence="4" id="KW-0325">Glycoprotein</keyword>
<evidence type="ECO:0000259" key="6">
    <source>
        <dbReference type="Pfam" id="PF20805"/>
    </source>
</evidence>
<feature type="domain" description="Integrin alpha third immunoglobulin-like" evidence="7">
    <location>
        <begin position="211"/>
        <end position="406"/>
    </location>
</feature>
<evidence type="ECO:0000313" key="9">
    <source>
        <dbReference type="Proteomes" id="UP000014500"/>
    </source>
</evidence>
<name>T1JAM2_STRMM</name>
<reference evidence="9" key="1">
    <citation type="submission" date="2011-05" db="EMBL/GenBank/DDBJ databases">
        <authorList>
            <person name="Richards S.R."/>
            <person name="Qu J."/>
            <person name="Jiang H."/>
            <person name="Jhangiani S.N."/>
            <person name="Agravi P."/>
            <person name="Goodspeed R."/>
            <person name="Gross S."/>
            <person name="Mandapat C."/>
            <person name="Jackson L."/>
            <person name="Mathew T."/>
            <person name="Pu L."/>
            <person name="Thornton R."/>
            <person name="Saada N."/>
            <person name="Wilczek-Boney K.B."/>
            <person name="Lee S."/>
            <person name="Kovar C."/>
            <person name="Wu Y."/>
            <person name="Scherer S.E."/>
            <person name="Worley K.C."/>
            <person name="Muzny D.M."/>
            <person name="Gibbs R."/>
        </authorList>
    </citation>
    <scope>NUCLEOTIDE SEQUENCE</scope>
    <source>
        <strain evidence="9">Brora</strain>
    </source>
</reference>
<comment type="subcellular location">
    <subcellularLocation>
        <location evidence="1">Membrane</location>
        <topology evidence="1">Single-pass type I membrane protein</topology>
    </subcellularLocation>
</comment>
<dbReference type="InterPro" id="IPR000413">
    <property type="entry name" value="Integrin_alpha"/>
</dbReference>
<keyword evidence="5" id="KW-1133">Transmembrane helix</keyword>
<evidence type="ECO:0000256" key="4">
    <source>
        <dbReference type="ARBA" id="ARBA00023180"/>
    </source>
</evidence>
<accession>T1JAM2</accession>
<keyword evidence="3 5" id="KW-0472">Membrane</keyword>
<dbReference type="GO" id="GO:0007157">
    <property type="term" value="P:heterophilic cell-cell adhesion via plasma membrane cell adhesion molecules"/>
    <property type="evidence" value="ECO:0007669"/>
    <property type="project" value="UniProtKB-ARBA"/>
</dbReference>